<evidence type="ECO:0000256" key="2">
    <source>
        <dbReference type="ARBA" id="ARBA00004496"/>
    </source>
</evidence>
<reference evidence="13 14" key="1">
    <citation type="journal article" date="2019" name="Int. J. Syst. Evol. Microbiol.">
        <title>The Global Catalogue of Microorganisms (GCM) 10K type strain sequencing project: providing services to taxonomists for standard genome sequencing and annotation.</title>
        <authorList>
            <consortium name="The Broad Institute Genomics Platform"/>
            <consortium name="The Broad Institute Genome Sequencing Center for Infectious Disease"/>
            <person name="Wu L."/>
            <person name="Ma J."/>
        </authorList>
    </citation>
    <scope>NUCLEOTIDE SEQUENCE [LARGE SCALE GENOMIC DNA]</scope>
    <source>
        <strain evidence="13 14">JCM 14326</strain>
    </source>
</reference>
<comment type="subcellular location">
    <subcellularLocation>
        <location evidence="2">Cytoplasm</location>
    </subcellularLocation>
</comment>
<dbReference type="PANTHER" id="PTHR38839">
    <property type="entry name" value="TRANSCRIPTIONAL REGULATOR WHID-RELATED"/>
    <property type="match status" value="1"/>
</dbReference>
<dbReference type="EMBL" id="BAAANL010000004">
    <property type="protein sequence ID" value="GAA1863777.1"/>
    <property type="molecule type" value="Genomic_DNA"/>
</dbReference>
<gene>
    <name evidence="13" type="ORF">GCM10009751_22210</name>
</gene>
<evidence type="ECO:0000256" key="1">
    <source>
        <dbReference type="ARBA" id="ARBA00001966"/>
    </source>
</evidence>
<name>A0ABN2ND02_9MICO</name>
<dbReference type="InterPro" id="IPR003482">
    <property type="entry name" value="Whib"/>
</dbReference>
<dbReference type="Pfam" id="PF02467">
    <property type="entry name" value="Whib"/>
    <property type="match status" value="1"/>
</dbReference>
<keyword evidence="11" id="KW-0804">Transcription</keyword>
<keyword evidence="5" id="KW-0479">Metal-binding</keyword>
<evidence type="ECO:0000313" key="14">
    <source>
        <dbReference type="Proteomes" id="UP001501094"/>
    </source>
</evidence>
<organism evidence="13 14">
    <name type="scientific">Myceligenerans crystallogenes</name>
    <dbReference type="NCBI Taxonomy" id="316335"/>
    <lineage>
        <taxon>Bacteria</taxon>
        <taxon>Bacillati</taxon>
        <taxon>Actinomycetota</taxon>
        <taxon>Actinomycetes</taxon>
        <taxon>Micrococcales</taxon>
        <taxon>Promicromonosporaceae</taxon>
        <taxon>Myceligenerans</taxon>
    </lineage>
</organism>
<dbReference type="RefSeq" id="WP_344102663.1">
    <property type="nucleotide sequence ID" value="NZ_BAAANL010000004.1"/>
</dbReference>
<dbReference type="Proteomes" id="UP001501094">
    <property type="component" value="Unassembled WGS sequence"/>
</dbReference>
<evidence type="ECO:0000256" key="10">
    <source>
        <dbReference type="ARBA" id="ARBA00023157"/>
    </source>
</evidence>
<sequence length="123" mass="13067">MRIAHALPAAPAPVLRIPTPADDSRPLTIDEAALSLCSQTDPEVWFPEVGQPAREAKRICAACPIAARCLAIALASRPRVEGIWAGTTEHDRARILAARNREARRQAATAALVADDADLGEVA</sequence>
<keyword evidence="9" id="KW-0238">DNA-binding</keyword>
<evidence type="ECO:0000256" key="4">
    <source>
        <dbReference type="ARBA" id="ARBA00022485"/>
    </source>
</evidence>
<comment type="cofactor">
    <cofactor evidence="1">
        <name>[4Fe-4S] cluster</name>
        <dbReference type="ChEBI" id="CHEBI:49883"/>
    </cofactor>
</comment>
<proteinExistence type="inferred from homology"/>
<accession>A0ABN2ND02</accession>
<evidence type="ECO:0000256" key="3">
    <source>
        <dbReference type="ARBA" id="ARBA00006597"/>
    </source>
</evidence>
<keyword evidence="7" id="KW-0411">Iron-sulfur</keyword>
<evidence type="ECO:0000256" key="11">
    <source>
        <dbReference type="ARBA" id="ARBA00023163"/>
    </source>
</evidence>
<comment type="similarity">
    <text evidence="3">Belongs to the WhiB family.</text>
</comment>
<comment type="caution">
    <text evidence="13">The sequence shown here is derived from an EMBL/GenBank/DDBJ whole genome shotgun (WGS) entry which is preliminary data.</text>
</comment>
<dbReference type="InterPro" id="IPR034768">
    <property type="entry name" value="4FE4S_WBL"/>
</dbReference>
<keyword evidence="10" id="KW-1015">Disulfide bond</keyword>
<dbReference type="PROSITE" id="PS51674">
    <property type="entry name" value="4FE4S_WBL"/>
    <property type="match status" value="1"/>
</dbReference>
<feature type="domain" description="4Fe-4S Wbl-type" evidence="12">
    <location>
        <begin position="36"/>
        <end position="94"/>
    </location>
</feature>
<keyword evidence="14" id="KW-1185">Reference proteome</keyword>
<evidence type="ECO:0000256" key="9">
    <source>
        <dbReference type="ARBA" id="ARBA00023125"/>
    </source>
</evidence>
<evidence type="ECO:0000313" key="13">
    <source>
        <dbReference type="EMBL" id="GAA1863777.1"/>
    </source>
</evidence>
<evidence type="ECO:0000256" key="7">
    <source>
        <dbReference type="ARBA" id="ARBA00023014"/>
    </source>
</evidence>
<evidence type="ECO:0000256" key="6">
    <source>
        <dbReference type="ARBA" id="ARBA00023004"/>
    </source>
</evidence>
<evidence type="ECO:0000256" key="5">
    <source>
        <dbReference type="ARBA" id="ARBA00022723"/>
    </source>
</evidence>
<keyword evidence="6" id="KW-0408">Iron</keyword>
<keyword evidence="8" id="KW-0805">Transcription regulation</keyword>
<protein>
    <recommendedName>
        <fullName evidence="12">4Fe-4S Wbl-type domain-containing protein</fullName>
    </recommendedName>
</protein>
<evidence type="ECO:0000256" key="8">
    <source>
        <dbReference type="ARBA" id="ARBA00023015"/>
    </source>
</evidence>
<dbReference type="PANTHER" id="PTHR38839:SF4">
    <property type="entry name" value="TRANSCRIPTIONAL REGULATOR WHIB"/>
    <property type="match status" value="1"/>
</dbReference>
<evidence type="ECO:0000259" key="12">
    <source>
        <dbReference type="PROSITE" id="PS51674"/>
    </source>
</evidence>
<keyword evidence="4" id="KW-0004">4Fe-4S</keyword>